<dbReference type="AlphaFoldDB" id="A0A0E9SL76"/>
<protein>
    <recommendedName>
        <fullName evidence="3">Secreted protein</fullName>
    </recommendedName>
</protein>
<feature type="chain" id="PRO_5002432268" description="Secreted protein" evidence="1">
    <location>
        <begin position="30"/>
        <end position="65"/>
    </location>
</feature>
<reference evidence="2" key="1">
    <citation type="submission" date="2014-11" db="EMBL/GenBank/DDBJ databases">
        <authorList>
            <person name="Amaro Gonzalez C."/>
        </authorList>
    </citation>
    <scope>NUCLEOTIDE SEQUENCE</scope>
</reference>
<accession>A0A0E9SL76</accession>
<keyword evidence="1" id="KW-0732">Signal</keyword>
<evidence type="ECO:0000313" key="2">
    <source>
        <dbReference type="EMBL" id="JAH41415.1"/>
    </source>
</evidence>
<feature type="signal peptide" evidence="1">
    <location>
        <begin position="1"/>
        <end position="29"/>
    </location>
</feature>
<proteinExistence type="predicted"/>
<evidence type="ECO:0008006" key="3">
    <source>
        <dbReference type="Google" id="ProtNLM"/>
    </source>
</evidence>
<reference evidence="2" key="2">
    <citation type="journal article" date="2015" name="Fish Shellfish Immunol.">
        <title>Early steps in the European eel (Anguilla anguilla)-Vibrio vulnificus interaction in the gills: Role of the RtxA13 toxin.</title>
        <authorList>
            <person name="Callol A."/>
            <person name="Pajuelo D."/>
            <person name="Ebbesson L."/>
            <person name="Teles M."/>
            <person name="MacKenzie S."/>
            <person name="Amaro C."/>
        </authorList>
    </citation>
    <scope>NUCLEOTIDE SEQUENCE</scope>
</reference>
<organism evidence="2">
    <name type="scientific">Anguilla anguilla</name>
    <name type="common">European freshwater eel</name>
    <name type="synonym">Muraena anguilla</name>
    <dbReference type="NCBI Taxonomy" id="7936"/>
    <lineage>
        <taxon>Eukaryota</taxon>
        <taxon>Metazoa</taxon>
        <taxon>Chordata</taxon>
        <taxon>Craniata</taxon>
        <taxon>Vertebrata</taxon>
        <taxon>Euteleostomi</taxon>
        <taxon>Actinopterygii</taxon>
        <taxon>Neopterygii</taxon>
        <taxon>Teleostei</taxon>
        <taxon>Anguilliformes</taxon>
        <taxon>Anguillidae</taxon>
        <taxon>Anguilla</taxon>
    </lineage>
</organism>
<evidence type="ECO:0000256" key="1">
    <source>
        <dbReference type="SAM" id="SignalP"/>
    </source>
</evidence>
<sequence length="65" mass="7398">MVRHHVSLLHCFFILTLNGLFISCQLCMGQRSPSSNACAFHSLCHELPTLFLENCAVRCLFLLFL</sequence>
<dbReference type="EMBL" id="GBXM01067162">
    <property type="protein sequence ID" value="JAH41415.1"/>
    <property type="molecule type" value="Transcribed_RNA"/>
</dbReference>
<name>A0A0E9SL76_ANGAN</name>
<dbReference type="PROSITE" id="PS51257">
    <property type="entry name" value="PROKAR_LIPOPROTEIN"/>
    <property type="match status" value="1"/>
</dbReference>